<dbReference type="OrthoDB" id="7628974at2"/>
<dbReference type="SUPFAM" id="SSF46894">
    <property type="entry name" value="C-terminal effector domain of the bipartite response regulators"/>
    <property type="match status" value="1"/>
</dbReference>
<dbReference type="Proteomes" id="UP000199494">
    <property type="component" value="Unassembled WGS sequence"/>
</dbReference>
<dbReference type="SUPFAM" id="SSF52540">
    <property type="entry name" value="P-loop containing nucleoside triphosphate hydrolases"/>
    <property type="match status" value="1"/>
</dbReference>
<dbReference type="InterPro" id="IPR016032">
    <property type="entry name" value="Sig_transdc_resp-reg_C-effctor"/>
</dbReference>
<dbReference type="STRING" id="530584.SAMN05421630_109258"/>
<dbReference type="Pfam" id="PF00486">
    <property type="entry name" value="Trans_reg_C"/>
    <property type="match status" value="1"/>
</dbReference>
<dbReference type="InterPro" id="IPR036388">
    <property type="entry name" value="WH-like_DNA-bd_sf"/>
</dbReference>
<dbReference type="InterPro" id="IPR005158">
    <property type="entry name" value="BTAD"/>
</dbReference>
<dbReference type="AlphaFoldDB" id="A0A222VS09"/>
<feature type="compositionally biased region" description="Basic and acidic residues" evidence="5">
    <location>
        <begin position="633"/>
        <end position="647"/>
    </location>
</feature>
<gene>
    <name evidence="6" type="ORF">SAMN05421630_109258</name>
</gene>
<evidence type="ECO:0000313" key="7">
    <source>
        <dbReference type="Proteomes" id="UP000199494"/>
    </source>
</evidence>
<dbReference type="Gene3D" id="3.40.50.300">
    <property type="entry name" value="P-loop containing nucleotide triphosphate hydrolases"/>
    <property type="match status" value="1"/>
</dbReference>
<evidence type="ECO:0000256" key="2">
    <source>
        <dbReference type="ARBA" id="ARBA00023015"/>
    </source>
</evidence>
<dbReference type="PANTHER" id="PTHR35807:SF1">
    <property type="entry name" value="TRANSCRIPTIONAL REGULATOR REDD"/>
    <property type="match status" value="1"/>
</dbReference>
<dbReference type="SUPFAM" id="SSF48452">
    <property type="entry name" value="TPR-like"/>
    <property type="match status" value="3"/>
</dbReference>
<dbReference type="RefSeq" id="WP_091808366.1">
    <property type="nucleotide sequence ID" value="NZ_CP016353.1"/>
</dbReference>
<dbReference type="GO" id="GO:0000160">
    <property type="term" value="P:phosphorelay signal transduction system"/>
    <property type="evidence" value="ECO:0007669"/>
    <property type="project" value="InterPro"/>
</dbReference>
<dbReference type="SMART" id="SM01043">
    <property type="entry name" value="BTAD"/>
    <property type="match status" value="1"/>
</dbReference>
<dbReference type="InterPro" id="IPR001867">
    <property type="entry name" value="OmpR/PhoB-type_DNA-bd"/>
</dbReference>
<evidence type="ECO:0000256" key="3">
    <source>
        <dbReference type="ARBA" id="ARBA00023125"/>
    </source>
</evidence>
<keyword evidence="2" id="KW-0805">Transcription regulation</keyword>
<dbReference type="SMART" id="SM00028">
    <property type="entry name" value="TPR"/>
    <property type="match status" value="4"/>
</dbReference>
<sequence>MGERTDDARASAESLAFGVLGPFTVRRAGKRVVLPSGQTPQLLAVLVLNQGSLVSHELLSEVLWDEDPPASARKLIQVRLSQLRRLLGEGAELVGGRQGYRLEIPSAEVDLHEFRRLVADAELVPPEAAEPLLHNALRLWRGVALDELSGTVRGARIVAGLEEERLAAVSAHAEAALATGRCPGLVTDLASIVAEYPLRERLRAHLMRALHRAGRQAEALAAFEEGRVLLAEELGLDPGKELREAHAEILEGDSALAHPEVARPATAGAVPSVPRQLPGAPAHFVGRQAESAALISAATGAGDGPALVAVHGQGGQGKSALVLHVAQQLADSFPDGQLYVDLLGSTPGASPLAAEDVLRRFLRSFGVPAHAVPQDPTESSAMFRSAIAGKKVLVVLDNAVDSAQVVPLLPAGPGTAVLVTSRRILATLDSLSVALEPLATADAVALFASHLDRALTQRERGAAKRVAEVCGHLPLAVRIAAARLRGRPDWTVTHLLDRLADQRRRLDELDFDNLAVRSSMELSYRDLDDGAARAFRLLGLLPLPYVSLPVAAALLGHEPDTADTLLEPLVSARLIEVAAPGRYRLHDLVRLFALERAERHESKAERDTAVSRVLDHYQVRLNEAHTRLRPHNRSAEDGEAPPDHDDSPGIADYVRWISDEIDNLVAAARMAAGVAELAPRALSIAHQLRLYLWAQEMRADAVEIAHLAGTAAERVGTDEALDLALDVQALINQHLGRLGEAHALYTRLLDVRRRLGDISGQGRTLGNLGILLRHMGRLDEALHRLGEAGELLDEHGPAEAKPLVLACLADVHLQADRPEEGLRHAERSLALCAETDPTCAVYALVSIGQAHSQLGDLPSALTALSESITLCRTLHLPHDEWEALLCRSEVHVRAGEPDAAIADAERVLTLLSNHGDYYAQGAAHRQFARAFQLKGDELVAVEHASYAESLFASPGVRRNPLLERLLARERADTGESLV</sequence>
<dbReference type="InterPro" id="IPR011990">
    <property type="entry name" value="TPR-like_helical_dom_sf"/>
</dbReference>
<dbReference type="GO" id="GO:0003677">
    <property type="term" value="F:DNA binding"/>
    <property type="evidence" value="ECO:0007669"/>
    <property type="project" value="UniProtKB-KW"/>
</dbReference>
<dbReference type="PRINTS" id="PR00364">
    <property type="entry name" value="DISEASERSIST"/>
</dbReference>
<evidence type="ECO:0000256" key="4">
    <source>
        <dbReference type="ARBA" id="ARBA00023163"/>
    </source>
</evidence>
<organism evidence="6 7">
    <name type="scientific">Prauserella marina</name>
    <dbReference type="NCBI Taxonomy" id="530584"/>
    <lineage>
        <taxon>Bacteria</taxon>
        <taxon>Bacillati</taxon>
        <taxon>Actinomycetota</taxon>
        <taxon>Actinomycetes</taxon>
        <taxon>Pseudonocardiales</taxon>
        <taxon>Pseudonocardiaceae</taxon>
        <taxon>Prauserella</taxon>
    </lineage>
</organism>
<keyword evidence="7" id="KW-1185">Reference proteome</keyword>
<evidence type="ECO:0000313" key="6">
    <source>
        <dbReference type="EMBL" id="SDD53116.1"/>
    </source>
</evidence>
<dbReference type="EMBL" id="FMZE01000009">
    <property type="protein sequence ID" value="SDD53116.1"/>
    <property type="molecule type" value="Genomic_DNA"/>
</dbReference>
<dbReference type="Pfam" id="PF13424">
    <property type="entry name" value="TPR_12"/>
    <property type="match status" value="2"/>
</dbReference>
<evidence type="ECO:0000256" key="1">
    <source>
        <dbReference type="ARBA" id="ARBA00005820"/>
    </source>
</evidence>
<name>A0A222VS09_9PSEU</name>
<dbReference type="PANTHER" id="PTHR35807">
    <property type="entry name" value="TRANSCRIPTIONAL REGULATOR REDD-RELATED"/>
    <property type="match status" value="1"/>
</dbReference>
<comment type="similarity">
    <text evidence="1">Belongs to the AfsR/DnrI/RedD regulatory family.</text>
</comment>
<dbReference type="KEGG" id="pmad:BAY61_18960"/>
<accession>A0A222VS09</accession>
<evidence type="ECO:0000256" key="5">
    <source>
        <dbReference type="SAM" id="MobiDB-lite"/>
    </source>
</evidence>
<dbReference type="Gene3D" id="1.25.40.10">
    <property type="entry name" value="Tetratricopeptide repeat domain"/>
    <property type="match status" value="2"/>
</dbReference>
<dbReference type="CDD" id="cd15831">
    <property type="entry name" value="BTAD"/>
    <property type="match status" value="1"/>
</dbReference>
<proteinExistence type="inferred from homology"/>
<dbReference type="GO" id="GO:0006355">
    <property type="term" value="P:regulation of DNA-templated transcription"/>
    <property type="evidence" value="ECO:0007669"/>
    <property type="project" value="InterPro"/>
</dbReference>
<dbReference type="Pfam" id="PF03704">
    <property type="entry name" value="BTAD"/>
    <property type="match status" value="1"/>
</dbReference>
<reference evidence="6 7" key="1">
    <citation type="submission" date="2016-10" db="EMBL/GenBank/DDBJ databases">
        <authorList>
            <person name="de Groot N.N."/>
        </authorList>
    </citation>
    <scope>NUCLEOTIDE SEQUENCE [LARGE SCALE GENOMIC DNA]</scope>
    <source>
        <strain evidence="6 7">CGMCC 4.5506</strain>
    </source>
</reference>
<dbReference type="GO" id="GO:0043531">
    <property type="term" value="F:ADP binding"/>
    <property type="evidence" value="ECO:0007669"/>
    <property type="project" value="InterPro"/>
</dbReference>
<dbReference type="Gene3D" id="1.10.10.10">
    <property type="entry name" value="Winged helix-like DNA-binding domain superfamily/Winged helix DNA-binding domain"/>
    <property type="match status" value="1"/>
</dbReference>
<protein>
    <submittedName>
        <fullName evidence="6">DNA-binding transcriptional activator of the SARP family</fullName>
    </submittedName>
</protein>
<dbReference type="InterPro" id="IPR019734">
    <property type="entry name" value="TPR_rpt"/>
</dbReference>
<keyword evidence="3 6" id="KW-0238">DNA-binding</keyword>
<dbReference type="InterPro" id="IPR027417">
    <property type="entry name" value="P-loop_NTPase"/>
</dbReference>
<dbReference type="SMART" id="SM00862">
    <property type="entry name" value="Trans_reg_C"/>
    <property type="match status" value="1"/>
</dbReference>
<dbReference type="InterPro" id="IPR051677">
    <property type="entry name" value="AfsR-DnrI-RedD_regulator"/>
</dbReference>
<keyword evidence="4" id="KW-0804">Transcription</keyword>
<feature type="region of interest" description="Disordered" evidence="5">
    <location>
        <begin position="625"/>
        <end position="649"/>
    </location>
</feature>